<keyword evidence="1" id="KW-0472">Membrane</keyword>
<keyword evidence="3" id="KW-1185">Reference proteome</keyword>
<evidence type="ECO:0000313" key="3">
    <source>
        <dbReference type="Proteomes" id="UP000624041"/>
    </source>
</evidence>
<reference evidence="2" key="2">
    <citation type="submission" date="2020-09" db="EMBL/GenBank/DDBJ databases">
        <authorList>
            <person name="Sun Q."/>
            <person name="Ohkuma M."/>
        </authorList>
    </citation>
    <scope>NUCLEOTIDE SEQUENCE</scope>
    <source>
        <strain evidence="2">JCM 17251</strain>
    </source>
</reference>
<keyword evidence="1" id="KW-1133">Transmembrane helix</keyword>
<protein>
    <submittedName>
        <fullName evidence="2">Uncharacterized protein</fullName>
    </submittedName>
</protein>
<sequence>MSTGFVTEYILNKIKSGATDIAVNYISALPIMIGVSIGVYALLNMISKTLAKFGVVGVFVYGALIVIF</sequence>
<dbReference type="EMBL" id="BMOS01000038">
    <property type="protein sequence ID" value="GGN65572.1"/>
    <property type="molecule type" value="Genomic_DNA"/>
</dbReference>
<dbReference type="AlphaFoldDB" id="A0A917Y2T9"/>
<dbReference type="RefSeq" id="WP_188859198.1">
    <property type="nucleotide sequence ID" value="NZ_BMOS01000038.1"/>
</dbReference>
<accession>A0A917Y2T9</accession>
<reference evidence="2" key="1">
    <citation type="journal article" date="2014" name="Int. J. Syst. Evol. Microbiol.">
        <title>Complete genome sequence of Corynebacterium casei LMG S-19264T (=DSM 44701T), isolated from a smear-ripened cheese.</title>
        <authorList>
            <consortium name="US DOE Joint Genome Institute (JGI-PGF)"/>
            <person name="Walter F."/>
            <person name="Albersmeier A."/>
            <person name="Kalinowski J."/>
            <person name="Ruckert C."/>
        </authorList>
    </citation>
    <scope>NUCLEOTIDE SEQUENCE</scope>
    <source>
        <strain evidence="2">JCM 17251</strain>
    </source>
</reference>
<feature type="transmembrane region" description="Helical" evidence="1">
    <location>
        <begin position="49"/>
        <end position="67"/>
    </location>
</feature>
<comment type="caution">
    <text evidence="2">The sequence shown here is derived from an EMBL/GenBank/DDBJ whole genome shotgun (WGS) entry which is preliminary data.</text>
</comment>
<dbReference type="Proteomes" id="UP000624041">
    <property type="component" value="Unassembled WGS sequence"/>
</dbReference>
<name>A0A917Y2T9_9BACI</name>
<keyword evidence="1" id="KW-0812">Transmembrane</keyword>
<feature type="transmembrane region" description="Helical" evidence="1">
    <location>
        <begin position="21"/>
        <end position="43"/>
    </location>
</feature>
<gene>
    <name evidence="2" type="ORF">GCM10007971_34540</name>
</gene>
<organism evidence="2 3">
    <name type="scientific">Oceanobacillus indicireducens</name>
    <dbReference type="NCBI Taxonomy" id="1004261"/>
    <lineage>
        <taxon>Bacteria</taxon>
        <taxon>Bacillati</taxon>
        <taxon>Bacillota</taxon>
        <taxon>Bacilli</taxon>
        <taxon>Bacillales</taxon>
        <taxon>Bacillaceae</taxon>
        <taxon>Oceanobacillus</taxon>
    </lineage>
</organism>
<evidence type="ECO:0000313" key="2">
    <source>
        <dbReference type="EMBL" id="GGN65572.1"/>
    </source>
</evidence>
<proteinExistence type="predicted"/>
<evidence type="ECO:0000256" key="1">
    <source>
        <dbReference type="SAM" id="Phobius"/>
    </source>
</evidence>